<dbReference type="Pfam" id="PF01693">
    <property type="entry name" value="Cauli_VI"/>
    <property type="match status" value="1"/>
</dbReference>
<sequence>MAPPKHKQQETQESLTRIAIVNHDKCKPKRCRLECKKSCPVVRMGKLCIEVTQNDKISKISEELCIGCGICIKKCPLGAITIINLPSNLSSETTHRFGPNSFKLHRLPTPRPGEVLGLVGTNGIGKSTALKVLAGKLKPNLGRYGVDAPDWQEILVYFRGSELQNYFTRILEDDLKAIIKPQYVDQLPKTIAGTVNTLIDKKNERKNKEEICELLDLTDAILERDVSELSGGELQRFTIGMVCIQNGDIFMFDEPSSYLDVKQRLKAAEAIRSLLQVNKYIIVVEHDLSVLDYLSDFICCLYGVPGVYGVVTMPFSVREGINIFLDGFVPTENLRFREASLVFKVAETATDEEIKRMCRYEYPRMIKRTVRMLLHEKIRDFFTHPHFQAEVVKPLQIDNILDQEVRHLSGGELQRIALILCLGKPADVYLIDEPSAYLDSEQRLVAAKTGFIVEHDFIMATYLADRVIVFEGTPSIKTVATSPQSLLSGMNRFLELLNITFRRDPNNYRPRINKLNSVKDTEQKRGVKGFKNAKFKKFKTKSEAEEFIHIHHKSTTSSSSISNSNLVPKILPTTSTANNSAVRINAMSMPRSSSHQPSKLTSDDKKLTTGIFSSLKCPKRPRSRKSDFLTIRRNHLGDPIVYTDGACCNNGKRNAKAGIGVFWAIDHKDNVSRLLVGRQTNNRAEIEAAIVAIQTALKNNYRTLDIHTDSKFMIVSMTEWLPKWKRNGWKLSTGESVKNKHEFMRLDEEMNKMDRLIWTKVRAHSGDYGNEMADQLATNSIK</sequence>
<keyword evidence="1" id="KW-0547">Nucleotide-binding</keyword>
<dbReference type="CDD" id="cd09280">
    <property type="entry name" value="RNase_HI_eukaryote_like"/>
    <property type="match status" value="1"/>
</dbReference>
<evidence type="ECO:0000313" key="6">
    <source>
        <dbReference type="EMBL" id="KAH9506833.1"/>
    </source>
</evidence>
<dbReference type="InterPro" id="IPR017900">
    <property type="entry name" value="4Fe4S_Fe_S_CS"/>
</dbReference>
<dbReference type="SUPFAM" id="SSF54862">
    <property type="entry name" value="4Fe-4S ferredoxins"/>
    <property type="match status" value="1"/>
</dbReference>
<dbReference type="Pfam" id="PF00075">
    <property type="entry name" value="RNase_H"/>
    <property type="match status" value="1"/>
</dbReference>
<feature type="domain" description="RNase H type-1" evidence="3">
    <location>
        <begin position="635"/>
        <end position="782"/>
    </location>
</feature>
<dbReference type="InterPro" id="IPR017896">
    <property type="entry name" value="4Fe4S_Fe-S-bd"/>
</dbReference>
<dbReference type="GO" id="GO:0016887">
    <property type="term" value="F:ATP hydrolysis activity"/>
    <property type="evidence" value="ECO:0007669"/>
    <property type="project" value="InterPro"/>
</dbReference>
<dbReference type="InterPro" id="IPR011320">
    <property type="entry name" value="RNase_H1_N"/>
</dbReference>
<dbReference type="AlphaFoldDB" id="A0A922HWB0"/>
<dbReference type="PANTHER" id="PTHR19248">
    <property type="entry name" value="ATP-BINDING TRANSPORT PROTEIN-RELATED"/>
    <property type="match status" value="1"/>
</dbReference>
<dbReference type="SUPFAM" id="SSF53098">
    <property type="entry name" value="Ribonuclease H-like"/>
    <property type="match status" value="1"/>
</dbReference>
<dbReference type="PROSITE" id="PS50879">
    <property type="entry name" value="RNASE_H_1"/>
    <property type="match status" value="1"/>
</dbReference>
<dbReference type="InterPro" id="IPR013283">
    <property type="entry name" value="RLI1"/>
</dbReference>
<evidence type="ECO:0000259" key="4">
    <source>
        <dbReference type="PROSITE" id="PS50893"/>
    </source>
</evidence>
<dbReference type="Pfam" id="PF00037">
    <property type="entry name" value="Fer4"/>
    <property type="match status" value="1"/>
</dbReference>
<keyword evidence="2 6" id="KW-0067">ATP-binding</keyword>
<dbReference type="InterPro" id="IPR036397">
    <property type="entry name" value="RNaseH_sf"/>
</dbReference>
<dbReference type="Gene3D" id="3.40.970.10">
    <property type="entry name" value="Ribonuclease H1, N-terminal domain"/>
    <property type="match status" value="1"/>
</dbReference>
<dbReference type="GO" id="GO:0004523">
    <property type="term" value="F:RNA-DNA hybrid ribonuclease activity"/>
    <property type="evidence" value="ECO:0007669"/>
    <property type="project" value="InterPro"/>
</dbReference>
<dbReference type="EMBL" id="ASGP02000005">
    <property type="protein sequence ID" value="KAH9506833.1"/>
    <property type="molecule type" value="Genomic_DNA"/>
</dbReference>
<dbReference type="InterPro" id="IPR012337">
    <property type="entry name" value="RNaseH-like_sf"/>
</dbReference>
<dbReference type="InterPro" id="IPR003439">
    <property type="entry name" value="ABC_transporter-like_ATP-bd"/>
</dbReference>
<reference evidence="6" key="1">
    <citation type="submission" date="2013-05" db="EMBL/GenBank/DDBJ databases">
        <authorList>
            <person name="Yim A.K.Y."/>
            <person name="Chan T.F."/>
            <person name="Ji K.M."/>
            <person name="Liu X.Y."/>
            <person name="Zhou J.W."/>
            <person name="Li R.Q."/>
            <person name="Yang K.Y."/>
            <person name="Li J."/>
            <person name="Li M."/>
            <person name="Law P.T.W."/>
            <person name="Wu Y.L."/>
            <person name="Cai Z.L."/>
            <person name="Qin H."/>
            <person name="Bao Y."/>
            <person name="Leung R.K.K."/>
            <person name="Ng P.K.S."/>
            <person name="Zou J."/>
            <person name="Zhong X.J."/>
            <person name="Ran P.X."/>
            <person name="Zhong N.S."/>
            <person name="Liu Z.G."/>
            <person name="Tsui S.K.W."/>
        </authorList>
    </citation>
    <scope>NUCLEOTIDE SEQUENCE</scope>
    <source>
        <strain evidence="6">Derf</strain>
        <tissue evidence="6">Whole organism</tissue>
    </source>
</reference>
<dbReference type="PROSITE" id="PS51379">
    <property type="entry name" value="4FE4S_FER_2"/>
    <property type="match status" value="1"/>
</dbReference>
<accession>A0A922HWB0</accession>
<evidence type="ECO:0000259" key="5">
    <source>
        <dbReference type="PROSITE" id="PS51379"/>
    </source>
</evidence>
<dbReference type="InterPro" id="IPR037056">
    <property type="entry name" value="RNase_H1_N_sf"/>
</dbReference>
<dbReference type="Gene3D" id="3.40.50.300">
    <property type="entry name" value="P-loop containing nucleotide triphosphate hydrolases"/>
    <property type="match status" value="2"/>
</dbReference>
<comment type="caution">
    <text evidence="6">The sequence shown here is derived from an EMBL/GenBank/DDBJ whole genome shotgun (WGS) entry which is preliminary data.</text>
</comment>
<dbReference type="Pfam" id="PF00005">
    <property type="entry name" value="ABC_tran"/>
    <property type="match status" value="1"/>
</dbReference>
<reference evidence="6" key="2">
    <citation type="journal article" date="2022" name="Res Sq">
        <title>Comparative Genomics Reveals Insights into the Divergent Evolution of Astigmatic Mites and Household Pest Adaptations.</title>
        <authorList>
            <person name="Xiong Q."/>
            <person name="Wan A.T.-Y."/>
            <person name="Liu X.-Y."/>
            <person name="Fung C.S.-H."/>
            <person name="Xiao X."/>
            <person name="Malainual N."/>
            <person name="Hou J."/>
            <person name="Wang L."/>
            <person name="Wang M."/>
            <person name="Yang K."/>
            <person name="Cui Y."/>
            <person name="Leung E."/>
            <person name="Nong W."/>
            <person name="Shin S.-K."/>
            <person name="Au S."/>
            <person name="Jeong K.Y."/>
            <person name="Chew F.T."/>
            <person name="Hui J."/>
            <person name="Leung T.F."/>
            <person name="Tungtrongchitr A."/>
            <person name="Zhong N."/>
            <person name="Liu Z."/>
            <person name="Tsui S."/>
        </authorList>
    </citation>
    <scope>NUCLEOTIDE SEQUENCE</scope>
    <source>
        <strain evidence="6">Derf</strain>
        <tissue evidence="6">Whole organism</tissue>
    </source>
</reference>
<gene>
    <name evidence="6" type="primary">ABCE1</name>
    <name evidence="6" type="ORF">DERF_011545</name>
</gene>
<dbReference type="InterPro" id="IPR034348">
    <property type="entry name" value="RLI_dom_1"/>
</dbReference>
<evidence type="ECO:0000259" key="3">
    <source>
        <dbReference type="PROSITE" id="PS50879"/>
    </source>
</evidence>
<protein>
    <submittedName>
        <fullName evidence="6">ATP-binding cassette sub- E member 1</fullName>
    </submittedName>
</protein>
<evidence type="ECO:0000256" key="1">
    <source>
        <dbReference type="ARBA" id="ARBA00022741"/>
    </source>
</evidence>
<dbReference type="SUPFAM" id="SSF52540">
    <property type="entry name" value="P-loop containing nucleoside triphosphate hydrolases"/>
    <property type="match status" value="2"/>
</dbReference>
<organism evidence="6 7">
    <name type="scientific">Dermatophagoides farinae</name>
    <name type="common">American house dust mite</name>
    <dbReference type="NCBI Taxonomy" id="6954"/>
    <lineage>
        <taxon>Eukaryota</taxon>
        <taxon>Metazoa</taxon>
        <taxon>Ecdysozoa</taxon>
        <taxon>Arthropoda</taxon>
        <taxon>Chelicerata</taxon>
        <taxon>Arachnida</taxon>
        <taxon>Acari</taxon>
        <taxon>Acariformes</taxon>
        <taxon>Sarcoptiformes</taxon>
        <taxon>Astigmata</taxon>
        <taxon>Psoroptidia</taxon>
        <taxon>Analgoidea</taxon>
        <taxon>Pyroglyphidae</taxon>
        <taxon>Dermatophagoidinae</taxon>
        <taxon>Dermatophagoides</taxon>
    </lineage>
</organism>
<evidence type="ECO:0000313" key="7">
    <source>
        <dbReference type="Proteomes" id="UP000790347"/>
    </source>
</evidence>
<dbReference type="InterPro" id="IPR027417">
    <property type="entry name" value="P-loop_NTPase"/>
</dbReference>
<dbReference type="PRINTS" id="PR01868">
    <property type="entry name" value="ABCEFAMILY"/>
</dbReference>
<dbReference type="PROSITE" id="PS00198">
    <property type="entry name" value="4FE4S_FER_1"/>
    <property type="match status" value="1"/>
</dbReference>
<dbReference type="InterPro" id="IPR007209">
    <property type="entry name" value="RNaseL-inhib-like_metal-bd_dom"/>
</dbReference>
<dbReference type="PROSITE" id="PS50893">
    <property type="entry name" value="ABC_TRANSPORTER_2"/>
    <property type="match status" value="1"/>
</dbReference>
<feature type="domain" description="4Fe-4S ferredoxin-type" evidence="5">
    <location>
        <begin position="56"/>
        <end position="85"/>
    </location>
</feature>
<dbReference type="GO" id="GO:0003676">
    <property type="term" value="F:nucleic acid binding"/>
    <property type="evidence" value="ECO:0007669"/>
    <property type="project" value="InterPro"/>
</dbReference>
<keyword evidence="7" id="KW-1185">Reference proteome</keyword>
<dbReference type="InterPro" id="IPR003593">
    <property type="entry name" value="AAA+_ATPase"/>
</dbReference>
<proteinExistence type="predicted"/>
<evidence type="ECO:0000256" key="2">
    <source>
        <dbReference type="ARBA" id="ARBA00022840"/>
    </source>
</evidence>
<dbReference type="Proteomes" id="UP000790347">
    <property type="component" value="Unassembled WGS sequence"/>
</dbReference>
<dbReference type="CDD" id="cd03236">
    <property type="entry name" value="ABC_RNaseL_inhibitor_domain1"/>
    <property type="match status" value="1"/>
</dbReference>
<dbReference type="FunFam" id="3.40.50.300:FF:000152">
    <property type="entry name" value="ATP-binding cassette, sub-family E, member 1"/>
    <property type="match status" value="1"/>
</dbReference>
<dbReference type="GO" id="GO:0005524">
    <property type="term" value="F:ATP binding"/>
    <property type="evidence" value="ECO:0007669"/>
    <property type="project" value="UniProtKB-KW"/>
</dbReference>
<dbReference type="Pfam" id="PF04068">
    <property type="entry name" value="Fer4_RLI"/>
    <property type="match status" value="1"/>
</dbReference>
<dbReference type="InterPro" id="IPR002156">
    <property type="entry name" value="RNaseH_domain"/>
</dbReference>
<dbReference type="Gene3D" id="3.30.420.10">
    <property type="entry name" value="Ribonuclease H-like superfamily/Ribonuclease H"/>
    <property type="match status" value="1"/>
</dbReference>
<dbReference type="SMART" id="SM00382">
    <property type="entry name" value="AAA"/>
    <property type="match status" value="1"/>
</dbReference>
<name>A0A922HWB0_DERFA</name>
<feature type="domain" description="ABC transporter" evidence="4">
    <location>
        <begin position="80"/>
        <end position="327"/>
    </location>
</feature>